<dbReference type="EnsemblPlants" id="Solyc02g068220.1.1">
    <property type="protein sequence ID" value="Solyc02g068220.1.1.1"/>
    <property type="gene ID" value="Solyc02g068220.1"/>
</dbReference>
<evidence type="ECO:0000313" key="2">
    <source>
        <dbReference type="Proteomes" id="UP000004994"/>
    </source>
</evidence>
<dbReference type="SMR" id="A0A3Q7FM54"/>
<dbReference type="STRING" id="4081.A0A3Q7FM54"/>
<reference evidence="1" key="2">
    <citation type="submission" date="2019-01" db="UniProtKB">
        <authorList>
            <consortium name="EnsemblPlants"/>
        </authorList>
    </citation>
    <scope>IDENTIFICATION</scope>
    <source>
        <strain evidence="1">cv. Heinz 1706</strain>
    </source>
</reference>
<dbReference type="PANTHER" id="PTHR48045">
    <property type="entry name" value="UDP-GLYCOSYLTRANSFERASE 72B1"/>
    <property type="match status" value="1"/>
</dbReference>
<protein>
    <submittedName>
        <fullName evidence="1">Uncharacterized protein</fullName>
    </submittedName>
</protein>
<proteinExistence type="predicted"/>
<dbReference type="PaxDb" id="4081-Solyc02g068220.1.1"/>
<organism evidence="1">
    <name type="scientific">Solanum lycopersicum</name>
    <name type="common">Tomato</name>
    <name type="synonym">Lycopersicon esculentum</name>
    <dbReference type="NCBI Taxonomy" id="4081"/>
    <lineage>
        <taxon>Eukaryota</taxon>
        <taxon>Viridiplantae</taxon>
        <taxon>Streptophyta</taxon>
        <taxon>Embryophyta</taxon>
        <taxon>Tracheophyta</taxon>
        <taxon>Spermatophyta</taxon>
        <taxon>Magnoliopsida</taxon>
        <taxon>eudicotyledons</taxon>
        <taxon>Gunneridae</taxon>
        <taxon>Pentapetalae</taxon>
        <taxon>asterids</taxon>
        <taxon>lamiids</taxon>
        <taxon>Solanales</taxon>
        <taxon>Solanaceae</taxon>
        <taxon>Solanoideae</taxon>
        <taxon>Solaneae</taxon>
        <taxon>Solanum</taxon>
        <taxon>Solanum subgen. Lycopersicon</taxon>
    </lineage>
</organism>
<dbReference type="InParanoid" id="A0A3Q7FM54"/>
<evidence type="ECO:0000313" key="1">
    <source>
        <dbReference type="EnsemblPlants" id="Solyc02g068220.1.1.1"/>
    </source>
</evidence>
<reference evidence="1" key="1">
    <citation type="journal article" date="2012" name="Nature">
        <title>The tomato genome sequence provides insights into fleshy fruit evolution.</title>
        <authorList>
            <consortium name="Tomato Genome Consortium"/>
        </authorList>
    </citation>
    <scope>NUCLEOTIDE SEQUENCE [LARGE SCALE GENOMIC DNA]</scope>
    <source>
        <strain evidence="1">cv. Heinz 1706</strain>
    </source>
</reference>
<dbReference type="AlphaFoldDB" id="A0A3Q7FM54"/>
<keyword evidence="2" id="KW-1185">Reference proteome</keyword>
<sequence>MDTEFKSPNYMSWLDDQPNDSVLYISQGSFLSISNTPLDEIIAGVQSSGVRTFWVARETSSLLTDGIGKRGIVVPWCDQLRVLCRWMEFN</sequence>
<dbReference type="SUPFAM" id="SSF53756">
    <property type="entry name" value="UDP-Glycosyltransferase/glycogen phosphorylase"/>
    <property type="match status" value="1"/>
</dbReference>
<dbReference type="Gene3D" id="3.40.50.2000">
    <property type="entry name" value="Glycogen Phosphorylase B"/>
    <property type="match status" value="1"/>
</dbReference>
<dbReference type="Gramene" id="Solyc02g068220.1.1">
    <property type="protein sequence ID" value="Solyc02g068220.1.1.1"/>
    <property type="gene ID" value="Solyc02g068220.1"/>
</dbReference>
<accession>A0A3Q7FM54</accession>
<dbReference type="PANTHER" id="PTHR48045:SF22">
    <property type="entry name" value="UDP-GLUCURONOSYL_UDP-GLUCOSYLTRANSFERASE"/>
    <property type="match status" value="1"/>
</dbReference>
<name>A0A3Q7FM54_SOLLC</name>
<dbReference type="Proteomes" id="UP000004994">
    <property type="component" value="Chromosome 2"/>
</dbReference>